<dbReference type="GO" id="GO:0043041">
    <property type="term" value="P:amino acid activation for nonribosomal peptide biosynthetic process"/>
    <property type="evidence" value="ECO:0007669"/>
    <property type="project" value="TreeGrafter"/>
</dbReference>
<proteinExistence type="predicted"/>
<feature type="domain" description="AMP-dependent synthetase/ligase" evidence="1">
    <location>
        <begin position="11"/>
        <end position="351"/>
    </location>
</feature>
<sequence>MPTPMFLTALTRRARELPDAPALTWRGRTVSYRELAAAAAATRAELAALDLPTGVPLCVPARKSPETVALVIACLQAGRRVLLPSAGLGAAALDELCMQTGCSHVLTIPASGPTGGTGEARLVMAARPSGHAPGPALPPGPGLLLTTSGSTGTPKTVVLDTDGVDRFLAWAVDRFGIGSGARVLNYAPLNFDLCLLDVWSTLAAGGCADLVDPDIAMDGSRLVAVCAERKPHVIQAVPLFFRLVTDASDRPLHGVHHILLTGDTVPVPLLERIAETFPGARLWNVYGCTETNDSFLHEIDLAEARAAGAIPIGRPIGGVHARVVGPDGRTVTGSGAGELLVSTPFQMRGYLGRSTVGDAGHRHDGMFRTGDLVHRDEFGLMYLTGRSDRQVKVRGVRTNLEEVERVLLTHPRVREVAVIAEPDDTAGHRLHAVVRGTPEARLNGLGLRVHCAAGLPRTAIPGSFDITHDPLPRTSTGKVDRNALRRVGHPDITHPTEEYAR</sequence>
<dbReference type="GO" id="GO:0005737">
    <property type="term" value="C:cytoplasm"/>
    <property type="evidence" value="ECO:0007669"/>
    <property type="project" value="TreeGrafter"/>
</dbReference>
<dbReference type="RefSeq" id="WP_182604559.1">
    <property type="nucleotide sequence ID" value="NZ_VKHT01000018.1"/>
</dbReference>
<dbReference type="GO" id="GO:0044550">
    <property type="term" value="P:secondary metabolite biosynthetic process"/>
    <property type="evidence" value="ECO:0007669"/>
    <property type="project" value="TreeGrafter"/>
</dbReference>
<dbReference type="InterPro" id="IPR020845">
    <property type="entry name" value="AMP-binding_CS"/>
</dbReference>
<name>A0A7W3XZQ4_9ACTN</name>
<keyword evidence="4" id="KW-1185">Reference proteome</keyword>
<dbReference type="SUPFAM" id="SSF56801">
    <property type="entry name" value="Acetyl-CoA synthetase-like"/>
    <property type="match status" value="1"/>
</dbReference>
<evidence type="ECO:0000259" key="2">
    <source>
        <dbReference type="Pfam" id="PF13193"/>
    </source>
</evidence>
<organism evidence="3 4">
    <name type="scientific">Streptomyces alkaliphilus</name>
    <dbReference type="NCBI Taxonomy" id="1472722"/>
    <lineage>
        <taxon>Bacteria</taxon>
        <taxon>Bacillati</taxon>
        <taxon>Actinomycetota</taxon>
        <taxon>Actinomycetes</taxon>
        <taxon>Kitasatosporales</taxon>
        <taxon>Streptomycetaceae</taxon>
        <taxon>Streptomyces</taxon>
    </lineage>
</organism>
<dbReference type="PANTHER" id="PTHR45527:SF1">
    <property type="entry name" value="FATTY ACID SYNTHASE"/>
    <property type="match status" value="1"/>
</dbReference>
<feature type="domain" description="AMP-binding enzyme C-terminal" evidence="2">
    <location>
        <begin position="402"/>
        <end position="478"/>
    </location>
</feature>
<evidence type="ECO:0000313" key="3">
    <source>
        <dbReference type="EMBL" id="MBB0242799.1"/>
    </source>
</evidence>
<accession>A0A7W3XZQ4</accession>
<dbReference type="Pfam" id="PF13193">
    <property type="entry name" value="AMP-binding_C"/>
    <property type="match status" value="1"/>
</dbReference>
<protein>
    <submittedName>
        <fullName evidence="3">AMP-binding protein</fullName>
    </submittedName>
</protein>
<dbReference type="Gene3D" id="3.30.300.30">
    <property type="match status" value="1"/>
</dbReference>
<dbReference type="InterPro" id="IPR000873">
    <property type="entry name" value="AMP-dep_synth/lig_dom"/>
</dbReference>
<dbReference type="GO" id="GO:0031177">
    <property type="term" value="F:phosphopantetheine binding"/>
    <property type="evidence" value="ECO:0007669"/>
    <property type="project" value="TreeGrafter"/>
</dbReference>
<evidence type="ECO:0000313" key="4">
    <source>
        <dbReference type="Proteomes" id="UP000538929"/>
    </source>
</evidence>
<dbReference type="Pfam" id="PF00501">
    <property type="entry name" value="AMP-binding"/>
    <property type="match status" value="1"/>
</dbReference>
<dbReference type="PROSITE" id="PS00383">
    <property type="entry name" value="TYR_PHOSPHATASE_1"/>
    <property type="match status" value="1"/>
</dbReference>
<dbReference type="Gene3D" id="3.40.50.12780">
    <property type="entry name" value="N-terminal domain of ligase-like"/>
    <property type="match status" value="1"/>
</dbReference>
<dbReference type="InterPro" id="IPR042099">
    <property type="entry name" value="ANL_N_sf"/>
</dbReference>
<evidence type="ECO:0000259" key="1">
    <source>
        <dbReference type="Pfam" id="PF00501"/>
    </source>
</evidence>
<comment type="caution">
    <text evidence="3">The sequence shown here is derived from an EMBL/GenBank/DDBJ whole genome shotgun (WGS) entry which is preliminary data.</text>
</comment>
<gene>
    <name evidence="3" type="ORF">FNQ90_01415</name>
</gene>
<dbReference type="InterPro" id="IPR016130">
    <property type="entry name" value="Tyr_Pase_AS"/>
</dbReference>
<dbReference type="EMBL" id="VKHT01000018">
    <property type="protein sequence ID" value="MBB0242799.1"/>
    <property type="molecule type" value="Genomic_DNA"/>
</dbReference>
<dbReference type="InterPro" id="IPR045851">
    <property type="entry name" value="AMP-bd_C_sf"/>
</dbReference>
<dbReference type="Proteomes" id="UP000538929">
    <property type="component" value="Unassembled WGS sequence"/>
</dbReference>
<dbReference type="AlphaFoldDB" id="A0A7W3XZQ4"/>
<dbReference type="PROSITE" id="PS00455">
    <property type="entry name" value="AMP_BINDING"/>
    <property type="match status" value="1"/>
</dbReference>
<dbReference type="PANTHER" id="PTHR45527">
    <property type="entry name" value="NONRIBOSOMAL PEPTIDE SYNTHETASE"/>
    <property type="match status" value="1"/>
</dbReference>
<reference evidence="4" key="1">
    <citation type="submission" date="2019-10" db="EMBL/GenBank/DDBJ databases">
        <title>Streptomyces sp. nov., a novel actinobacterium isolated from alkaline environment.</title>
        <authorList>
            <person name="Golinska P."/>
        </authorList>
    </citation>
    <scope>NUCLEOTIDE SEQUENCE [LARGE SCALE GENOMIC DNA]</scope>
    <source>
        <strain evidence="4">DSM 42118</strain>
    </source>
</reference>
<dbReference type="InterPro" id="IPR025110">
    <property type="entry name" value="AMP-bd_C"/>
</dbReference>